<gene>
    <name evidence="1" type="ORF">HME7025_01906</name>
</gene>
<keyword evidence="2" id="KW-1185">Reference proteome</keyword>
<protein>
    <recommendedName>
        <fullName evidence="3">Glycosyl hydrolase family 32 N-terminal domain-containing protein</fullName>
    </recommendedName>
</protein>
<dbReference type="PANTHER" id="PTHR35279">
    <property type="match status" value="1"/>
</dbReference>
<dbReference type="AlphaFoldDB" id="A0A2S2DWL5"/>
<dbReference type="Proteomes" id="UP000245468">
    <property type="component" value="Chromosome"/>
</dbReference>
<evidence type="ECO:0000313" key="2">
    <source>
        <dbReference type="Proteomes" id="UP000245468"/>
    </source>
</evidence>
<dbReference type="SUPFAM" id="SSF75005">
    <property type="entry name" value="Arabinanase/levansucrase/invertase"/>
    <property type="match status" value="1"/>
</dbReference>
<dbReference type="PANTHER" id="PTHR35279:SF1">
    <property type="entry name" value="ARABINANASE_LEVANSUCRASE_INVERTASE"/>
    <property type="match status" value="1"/>
</dbReference>
<dbReference type="Gene3D" id="2.115.10.20">
    <property type="entry name" value="Glycosyl hydrolase domain, family 43"/>
    <property type="match status" value="2"/>
</dbReference>
<sequence>MYLCCPENSGQQRKIMRWNKQGLLFCPDGQSEWNQKKYAHVVCADTNYPDRIRLYYSARDSKGRCQASFIDLDSNNLSNILYVHPEPILSLGEPGTFDDCGIMPTWFLQNGEEKWLYYIGWTVRNTIPYHNALGLASSTDGIHFTKKFQGPIISTTATEPFFNGSACFLYDQGKYKVWYLNCTHWLPDGNLMEPCYHIKYAESTDGINWDRKGQVAIDYRDEIEGGISRPTVLIENGVYKMWFSARACTDYRTNRSRSYRIYYAESSDGIHWERQDGLAGIDVSDNEQDWDYEMIEYPLVIRHQEKTILFYNGNHFGQSGVGYAILEDK</sequence>
<evidence type="ECO:0000313" key="1">
    <source>
        <dbReference type="EMBL" id="AWL09756.1"/>
    </source>
</evidence>
<evidence type="ECO:0008006" key="3">
    <source>
        <dbReference type="Google" id="ProtNLM"/>
    </source>
</evidence>
<organism evidence="1 2">
    <name type="scientific">Aquirufa nivalisilvae</name>
    <dbReference type="NCBI Taxonomy" id="2516557"/>
    <lineage>
        <taxon>Bacteria</taxon>
        <taxon>Pseudomonadati</taxon>
        <taxon>Bacteroidota</taxon>
        <taxon>Cytophagia</taxon>
        <taxon>Cytophagales</taxon>
        <taxon>Flectobacillaceae</taxon>
        <taxon>Aquirufa</taxon>
    </lineage>
</organism>
<proteinExistence type="predicted"/>
<reference evidence="2" key="1">
    <citation type="submission" date="2018-05" db="EMBL/GenBank/DDBJ databases">
        <title>Pseudarcicella sp. HME7025 Genome sequencing and assembly.</title>
        <authorList>
            <person name="Kim H."/>
            <person name="Kang H."/>
            <person name="Joh K."/>
        </authorList>
    </citation>
    <scope>NUCLEOTIDE SEQUENCE [LARGE SCALE GENOMIC DNA]</scope>
    <source>
        <strain evidence="2">HME7025</strain>
    </source>
</reference>
<name>A0A2S2DWL5_9BACT</name>
<dbReference type="EMBL" id="CP029346">
    <property type="protein sequence ID" value="AWL09756.1"/>
    <property type="molecule type" value="Genomic_DNA"/>
</dbReference>
<dbReference type="KEGG" id="psez:HME7025_01906"/>
<accession>A0A2S2DWL5</accession>
<dbReference type="InterPro" id="IPR023296">
    <property type="entry name" value="Glyco_hydro_beta-prop_sf"/>
</dbReference>